<dbReference type="RefSeq" id="WP_166062240.1">
    <property type="nucleotide sequence ID" value="NZ_CP049889.1"/>
</dbReference>
<proteinExistence type="predicted"/>
<dbReference type="Proteomes" id="UP000501830">
    <property type="component" value="Chromosome"/>
</dbReference>
<keyword evidence="3" id="KW-1185">Reference proteome</keyword>
<dbReference type="AlphaFoldDB" id="A0A6G7WG09"/>
<dbReference type="SMART" id="SM00644">
    <property type="entry name" value="Ami_2"/>
    <property type="match status" value="1"/>
</dbReference>
<dbReference type="Pfam" id="PF01476">
    <property type="entry name" value="LysM"/>
    <property type="match status" value="1"/>
</dbReference>
<organism evidence="2 3">
    <name type="scientific">Jeotgalibaca porci</name>
    <dbReference type="NCBI Taxonomy" id="1868793"/>
    <lineage>
        <taxon>Bacteria</taxon>
        <taxon>Bacillati</taxon>
        <taxon>Bacillota</taxon>
        <taxon>Bacilli</taxon>
        <taxon>Lactobacillales</taxon>
        <taxon>Carnobacteriaceae</taxon>
        <taxon>Jeotgalibaca</taxon>
    </lineage>
</organism>
<dbReference type="SMART" id="SM00257">
    <property type="entry name" value="LysM"/>
    <property type="match status" value="1"/>
</dbReference>
<dbReference type="SUPFAM" id="SSF55846">
    <property type="entry name" value="N-acetylmuramoyl-L-alanine amidase-like"/>
    <property type="match status" value="1"/>
</dbReference>
<dbReference type="EMBL" id="CP049889">
    <property type="protein sequence ID" value="QIK51190.1"/>
    <property type="molecule type" value="Genomic_DNA"/>
</dbReference>
<dbReference type="InterPro" id="IPR036779">
    <property type="entry name" value="LysM_dom_sf"/>
</dbReference>
<evidence type="ECO:0000313" key="2">
    <source>
        <dbReference type="EMBL" id="QIK51190.1"/>
    </source>
</evidence>
<name>A0A6G7WG09_9LACT</name>
<dbReference type="PANTHER" id="PTHR33734">
    <property type="entry name" value="LYSM DOMAIN-CONTAINING GPI-ANCHORED PROTEIN 2"/>
    <property type="match status" value="1"/>
</dbReference>
<evidence type="ECO:0000259" key="1">
    <source>
        <dbReference type="PROSITE" id="PS51782"/>
    </source>
</evidence>
<dbReference type="Gene3D" id="3.40.80.10">
    <property type="entry name" value="Peptidoglycan recognition protein-like"/>
    <property type="match status" value="1"/>
</dbReference>
<dbReference type="GO" id="GO:0009253">
    <property type="term" value="P:peptidoglycan catabolic process"/>
    <property type="evidence" value="ECO:0007669"/>
    <property type="project" value="InterPro"/>
</dbReference>
<dbReference type="InterPro" id="IPR002502">
    <property type="entry name" value="Amidase_domain"/>
</dbReference>
<sequence length="216" mass="24117">MKIEQQLIGMPQLRLAEARYIVAHESGNPNNTGPHSLENELAYMKRNWENAFVSHWVGGGGRIVQIAKTGLVQWGAGPRANPFSFAQVELARTNNRATFEKDYAAFVWLLRHLAEMAGLPIVLNGSGKGIKTHRWVSENLGGTNHVDPDGYLKQWGVTMAQFKNDIESQLHKLHLVVRGDTLWSLSRRYRTTVAQLKVLNGLKSDLIIVGQVLKVG</sequence>
<dbReference type="GeneID" id="94552320"/>
<dbReference type="InterPro" id="IPR036505">
    <property type="entry name" value="Amidase/PGRP_sf"/>
</dbReference>
<dbReference type="GO" id="GO:0008745">
    <property type="term" value="F:N-acetylmuramoyl-L-alanine amidase activity"/>
    <property type="evidence" value="ECO:0007669"/>
    <property type="project" value="InterPro"/>
</dbReference>
<dbReference type="GO" id="GO:0008932">
    <property type="term" value="F:lytic endotransglycosylase activity"/>
    <property type="evidence" value="ECO:0007669"/>
    <property type="project" value="TreeGrafter"/>
</dbReference>
<dbReference type="CDD" id="cd00118">
    <property type="entry name" value="LysM"/>
    <property type="match status" value="1"/>
</dbReference>
<dbReference type="InterPro" id="IPR018392">
    <property type="entry name" value="LysM"/>
</dbReference>
<dbReference type="CDD" id="cd06583">
    <property type="entry name" value="PGRP"/>
    <property type="match status" value="1"/>
</dbReference>
<dbReference type="SUPFAM" id="SSF54106">
    <property type="entry name" value="LysM domain"/>
    <property type="match status" value="1"/>
</dbReference>
<feature type="domain" description="LysM" evidence="1">
    <location>
        <begin position="172"/>
        <end position="215"/>
    </location>
</feature>
<dbReference type="KEGG" id="jpo:G7058_03450"/>
<evidence type="ECO:0000313" key="3">
    <source>
        <dbReference type="Proteomes" id="UP000501830"/>
    </source>
</evidence>
<accession>A0A6G7WG09</accession>
<reference evidence="2 3" key="1">
    <citation type="journal article" date="2017" name="Int. J. Syst. Evol. Microbiol.">
        <title>Jeotgalibaca porci sp. nov. and Jeotgalibaca arthritidis sp. nov., isolated from pigs, and emended description of the genus Jeotgalibaca.</title>
        <authorList>
            <person name="Zamora L."/>
            <person name="Perez-Sancho M."/>
            <person name="Dominguez L."/>
            <person name="Fernandez-Garayzabal J.F."/>
            <person name="Vela A.I."/>
        </authorList>
    </citation>
    <scope>NUCLEOTIDE SEQUENCE [LARGE SCALE GENOMIC DNA]</scope>
    <source>
        <strain evidence="2 3">CCUG 69148</strain>
    </source>
</reference>
<gene>
    <name evidence="2" type="ORF">G7058_03450</name>
</gene>
<dbReference type="Pfam" id="PF01510">
    <property type="entry name" value="Amidase_2"/>
    <property type="match status" value="1"/>
</dbReference>
<dbReference type="Gene3D" id="3.10.350.10">
    <property type="entry name" value="LysM domain"/>
    <property type="match status" value="1"/>
</dbReference>
<protein>
    <submittedName>
        <fullName evidence="2">LysM peptidoglycan-binding domain-containing protein</fullName>
    </submittedName>
</protein>
<dbReference type="PROSITE" id="PS51782">
    <property type="entry name" value="LYSM"/>
    <property type="match status" value="1"/>
</dbReference>
<dbReference type="PANTHER" id="PTHR33734:SF22">
    <property type="entry name" value="MEMBRANE-BOUND LYTIC MUREIN TRANSGLYCOSYLASE D"/>
    <property type="match status" value="1"/>
</dbReference>